<feature type="transmembrane region" description="Helical" evidence="1">
    <location>
        <begin position="97"/>
        <end position="117"/>
    </location>
</feature>
<evidence type="ECO:0000313" key="3">
    <source>
        <dbReference type="Proteomes" id="UP000186953"/>
    </source>
</evidence>
<organism evidence="2 3">
    <name type="scientific">Maribacter ulvicola</name>
    <dbReference type="NCBI Taxonomy" id="228959"/>
    <lineage>
        <taxon>Bacteria</taxon>
        <taxon>Pseudomonadati</taxon>
        <taxon>Bacteroidota</taxon>
        <taxon>Flavobacteriia</taxon>
        <taxon>Flavobacteriales</taxon>
        <taxon>Flavobacteriaceae</taxon>
        <taxon>Maribacter</taxon>
    </lineage>
</organism>
<dbReference type="AlphaFoldDB" id="A0A1N6UEZ7"/>
<reference evidence="3" key="1">
    <citation type="submission" date="2017-01" db="EMBL/GenBank/DDBJ databases">
        <authorList>
            <person name="Varghese N."/>
            <person name="Submissions S."/>
        </authorList>
    </citation>
    <scope>NUCLEOTIDE SEQUENCE [LARGE SCALE GENOMIC DNA]</scope>
    <source>
        <strain evidence="3">DSM 15366</strain>
    </source>
</reference>
<dbReference type="OrthoDB" id="1274419at2"/>
<dbReference type="GO" id="GO:0016020">
    <property type="term" value="C:membrane"/>
    <property type="evidence" value="ECO:0007669"/>
    <property type="project" value="InterPro"/>
</dbReference>
<proteinExistence type="predicted"/>
<name>A0A1N6UEZ7_9FLAO</name>
<protein>
    <submittedName>
        <fullName evidence="2">MerC mercury resistance protein</fullName>
    </submittedName>
</protein>
<dbReference type="InterPro" id="IPR004891">
    <property type="entry name" value="Mercury-R_MerC"/>
</dbReference>
<dbReference type="GO" id="GO:0015097">
    <property type="term" value="F:mercury ion transmembrane transporter activity"/>
    <property type="evidence" value="ECO:0007669"/>
    <property type="project" value="InterPro"/>
</dbReference>
<accession>A0A1N6UEZ7</accession>
<dbReference type="STRING" id="228959.SAMN05421797_102315"/>
<keyword evidence="3" id="KW-1185">Reference proteome</keyword>
<dbReference type="Pfam" id="PF03203">
    <property type="entry name" value="MerC"/>
    <property type="match status" value="1"/>
</dbReference>
<gene>
    <name evidence="2" type="ORF">SAMN05421797_102315</name>
</gene>
<keyword evidence="1" id="KW-0812">Transmembrane</keyword>
<keyword evidence="1" id="KW-1133">Transmembrane helix</keyword>
<feature type="transmembrane region" description="Helical" evidence="1">
    <location>
        <begin position="46"/>
        <end position="64"/>
    </location>
</feature>
<dbReference type="RefSeq" id="WP_076548276.1">
    <property type="nucleotide sequence ID" value="NZ_FTMA01000002.1"/>
</dbReference>
<keyword evidence="1" id="KW-0472">Membrane</keyword>
<evidence type="ECO:0000313" key="2">
    <source>
        <dbReference type="EMBL" id="SIQ64051.1"/>
    </source>
</evidence>
<sequence length="134" mass="15080">MILITQKSDLLGTFANSLCLVHCIATPFLFLAQAGAATCCDGPPMWWKFLDYLFLTISFLAVLWSTQNTTLKWTKLMLWLSWSVLAVILLNEKLELIPIPEVAIYIPAIALVILHLYNRNRCKCATGNCCANEE</sequence>
<evidence type="ECO:0000256" key="1">
    <source>
        <dbReference type="SAM" id="Phobius"/>
    </source>
</evidence>
<dbReference type="Proteomes" id="UP000186953">
    <property type="component" value="Unassembled WGS sequence"/>
</dbReference>
<dbReference type="EMBL" id="FTMA01000002">
    <property type="protein sequence ID" value="SIQ64051.1"/>
    <property type="molecule type" value="Genomic_DNA"/>
</dbReference>